<evidence type="ECO:0000313" key="1">
    <source>
        <dbReference type="Proteomes" id="UP000887579"/>
    </source>
</evidence>
<name>A0AC34G477_9BILA</name>
<evidence type="ECO:0000313" key="2">
    <source>
        <dbReference type="WBParaSite" id="ES5_v2.g24530.t1"/>
    </source>
</evidence>
<dbReference type="Proteomes" id="UP000887579">
    <property type="component" value="Unplaced"/>
</dbReference>
<organism evidence="1 2">
    <name type="scientific">Panagrolaimus sp. ES5</name>
    <dbReference type="NCBI Taxonomy" id="591445"/>
    <lineage>
        <taxon>Eukaryota</taxon>
        <taxon>Metazoa</taxon>
        <taxon>Ecdysozoa</taxon>
        <taxon>Nematoda</taxon>
        <taxon>Chromadorea</taxon>
        <taxon>Rhabditida</taxon>
        <taxon>Tylenchina</taxon>
        <taxon>Panagrolaimomorpha</taxon>
        <taxon>Panagrolaimoidea</taxon>
        <taxon>Panagrolaimidae</taxon>
        <taxon>Panagrolaimus</taxon>
    </lineage>
</organism>
<proteinExistence type="predicted"/>
<protein>
    <submittedName>
        <fullName evidence="2">Uncharacterized protein</fullName>
    </submittedName>
</protein>
<dbReference type="WBParaSite" id="ES5_v2.g24530.t1">
    <property type="protein sequence ID" value="ES5_v2.g24530.t1"/>
    <property type="gene ID" value="ES5_v2.g24530"/>
</dbReference>
<sequence>MLSSRSRSTVARTPHHADFVSPENTMEISGIERLLDPVFLNLAKESAIVYGKWLKMDNKRKFRERRETE</sequence>
<reference evidence="2" key="1">
    <citation type="submission" date="2022-11" db="UniProtKB">
        <authorList>
            <consortium name="WormBaseParasite"/>
        </authorList>
    </citation>
    <scope>IDENTIFICATION</scope>
</reference>
<accession>A0AC34G477</accession>